<name>A0AA38VCV5_9PEZI</name>
<dbReference type="SUPFAM" id="SSF52540">
    <property type="entry name" value="P-loop containing nucleoside triphosphate hydrolases"/>
    <property type="match status" value="1"/>
</dbReference>
<proteinExistence type="predicted"/>
<gene>
    <name evidence="2" type="ORF">NKR19_g10054</name>
</gene>
<dbReference type="InterPro" id="IPR027417">
    <property type="entry name" value="P-loop_NTPase"/>
</dbReference>
<evidence type="ECO:0000256" key="1">
    <source>
        <dbReference type="SAM" id="MobiDB-lite"/>
    </source>
</evidence>
<dbReference type="AlphaFoldDB" id="A0AA38VCV5"/>
<keyword evidence="3" id="KW-1185">Reference proteome</keyword>
<dbReference type="Proteomes" id="UP001174691">
    <property type="component" value="Unassembled WGS sequence"/>
</dbReference>
<evidence type="ECO:0000313" key="2">
    <source>
        <dbReference type="EMBL" id="KAJ9130053.1"/>
    </source>
</evidence>
<sequence>MEDQLTKLVDRVWEKHLQMPPDRRLLIAIGGIPGSGKTTLATSLTALLNARQASSSAHSPSSPSPTSSSPAPAPIAAYIPMDGYHLTRAQLSALPDPATAHARRGAEFTFDGAAFLSLVKRLRAVSPQPRDRPRSAAEVIIPEADGSGGEIIYAPSFDHSIKDPVENSIPILPPPAHRIVVIEGIYVLLDKSPWREAAEMMDLRVFVRVDGETARRRLVRRHLAAGIAATEEEADKRARENDLVNGEMIERLLLEVDEVVESREDVGWVHA</sequence>
<dbReference type="GO" id="GO:0016787">
    <property type="term" value="F:hydrolase activity"/>
    <property type="evidence" value="ECO:0007669"/>
    <property type="project" value="UniProtKB-KW"/>
</dbReference>
<protein>
    <submittedName>
        <fullName evidence="2">P-loop containing nucleoside triphosphate hydrolase protein</fullName>
    </submittedName>
</protein>
<dbReference type="EMBL" id="JANBVN010000287">
    <property type="protein sequence ID" value="KAJ9130053.1"/>
    <property type="molecule type" value="Genomic_DNA"/>
</dbReference>
<feature type="region of interest" description="Disordered" evidence="1">
    <location>
        <begin position="52"/>
        <end position="74"/>
    </location>
</feature>
<keyword evidence="2" id="KW-0378">Hydrolase</keyword>
<reference evidence="2" key="1">
    <citation type="submission" date="2022-07" db="EMBL/GenBank/DDBJ databases">
        <title>Fungi with potential for degradation of polypropylene.</title>
        <authorList>
            <person name="Gostincar C."/>
        </authorList>
    </citation>
    <scope>NUCLEOTIDE SEQUENCE</scope>
    <source>
        <strain evidence="2">EXF-13287</strain>
    </source>
</reference>
<comment type="caution">
    <text evidence="2">The sequence shown here is derived from an EMBL/GenBank/DDBJ whole genome shotgun (WGS) entry which is preliminary data.</text>
</comment>
<dbReference type="Gene3D" id="3.40.50.300">
    <property type="entry name" value="P-loop containing nucleotide triphosphate hydrolases"/>
    <property type="match status" value="2"/>
</dbReference>
<organism evidence="2 3">
    <name type="scientific">Coniochaeta hoffmannii</name>
    <dbReference type="NCBI Taxonomy" id="91930"/>
    <lineage>
        <taxon>Eukaryota</taxon>
        <taxon>Fungi</taxon>
        <taxon>Dikarya</taxon>
        <taxon>Ascomycota</taxon>
        <taxon>Pezizomycotina</taxon>
        <taxon>Sordariomycetes</taxon>
        <taxon>Sordariomycetidae</taxon>
        <taxon>Coniochaetales</taxon>
        <taxon>Coniochaetaceae</taxon>
        <taxon>Coniochaeta</taxon>
    </lineage>
</organism>
<evidence type="ECO:0000313" key="3">
    <source>
        <dbReference type="Proteomes" id="UP001174691"/>
    </source>
</evidence>
<accession>A0AA38VCV5</accession>
<dbReference type="PANTHER" id="PTHR10285">
    <property type="entry name" value="URIDINE KINASE"/>
    <property type="match status" value="1"/>
</dbReference>